<sequence>MLNITIMRGDNGQEAALKLPGSFDESEETLSALEAICSRDITTAIISADTSIESLDRILPGMEIDEQELNELGFLSRRIGGLCDRERNILTGILELEPSKSLRDIVNLSCNLHKFERLPGVKDADAMGRHLLKERGIDVPGSIADYIAYDQVANRYLADHPGVFTDSGFVFRKDEPLEIVYDGEKLPEPYCNPNGIITVRLSHKGKPNRVTLTFPATEECIEAVLAELGVKDLEDCYASCTSSIPGLLERLPNYDGLECLNLGAAYVGVLEEQYRLFMAVMEAEVPGSMFELPEIADALCQYHLLPEDIKTPEDYAKYLMDEGDICCVDGITAEFVNFDALGKAMMKENGVVLTSFGIVERYDHPIRQLPEELTMLRLFSPLYTQVFTRDEYGDLNWEPEEMSAHEVCGYREEILRAIADRRIDSEGDRGLAVYLKNELLARKVYSMNPTVEAWDGRLWGVLEVQTRGELSEGELRELTEAWSGQCSDGWGEGFEQQEIKIDQEELHVSFWHSGGDFVILTEAELKNQTEQQNGMIMQ</sequence>
<evidence type="ECO:0008006" key="3">
    <source>
        <dbReference type="Google" id="ProtNLM"/>
    </source>
</evidence>
<organism evidence="1 2">
    <name type="scientific">Enterocloster bolteae (strain ATCC BAA-613 / DSM 15670 / CCUG 46953 / JCM 12243 / WAL 16351)</name>
    <name type="common">Clostridium bolteae</name>
    <dbReference type="NCBI Taxonomy" id="411902"/>
    <lineage>
        <taxon>Bacteria</taxon>
        <taxon>Bacillati</taxon>
        <taxon>Bacillota</taxon>
        <taxon>Clostridia</taxon>
        <taxon>Lachnospirales</taxon>
        <taxon>Lachnospiraceae</taxon>
        <taxon>Enterocloster</taxon>
    </lineage>
</organism>
<comment type="caution">
    <text evidence="1">The sequence shown here is derived from an EMBL/GenBank/DDBJ whole genome shotgun (WGS) entry which is preliminary data.</text>
</comment>
<accession>A8S3Y2</accession>
<reference evidence="1 2" key="1">
    <citation type="submission" date="2007-08" db="EMBL/GenBank/DDBJ databases">
        <authorList>
            <person name="Fulton L."/>
            <person name="Clifton S."/>
            <person name="Fulton B."/>
            <person name="Xu J."/>
            <person name="Minx P."/>
            <person name="Pepin K.H."/>
            <person name="Johnson M."/>
            <person name="Thiruvilangam P."/>
            <person name="Bhonagiri V."/>
            <person name="Nash W.E."/>
            <person name="Mardis E.R."/>
            <person name="Wilson R.K."/>
        </authorList>
    </citation>
    <scope>NUCLEOTIDE SEQUENCE [LARGE SCALE GENOMIC DNA]</scope>
    <source>
        <strain evidence="2">ATCC BAA-613 / DSM 15670 / CCUG 46953 / JCM 12243 / WAL 16351</strain>
    </source>
</reference>
<evidence type="ECO:0000313" key="2">
    <source>
        <dbReference type="Proteomes" id="UP000005396"/>
    </source>
</evidence>
<gene>
    <name evidence="1" type="ORF">CLOBOL_06758</name>
</gene>
<dbReference type="EMBL" id="ABCC02000057">
    <property type="protein sequence ID" value="EDP13126.1"/>
    <property type="molecule type" value="Genomic_DNA"/>
</dbReference>
<evidence type="ECO:0000313" key="1">
    <source>
        <dbReference type="EMBL" id="EDP13126.1"/>
    </source>
</evidence>
<dbReference type="AlphaFoldDB" id="A8S3Y2"/>
<name>A8S3Y2_ENTBW</name>
<dbReference type="Proteomes" id="UP000005396">
    <property type="component" value="Unassembled WGS sequence"/>
</dbReference>
<reference evidence="1 2" key="2">
    <citation type="submission" date="2007-09" db="EMBL/GenBank/DDBJ databases">
        <title>Draft genome sequence of Clostridium bolteae (ATCC BAA-613).</title>
        <authorList>
            <person name="Sudarsanam P."/>
            <person name="Ley R."/>
            <person name="Guruge J."/>
            <person name="Turnbaugh P.J."/>
            <person name="Mahowald M."/>
            <person name="Liep D."/>
            <person name="Gordon J."/>
        </authorList>
    </citation>
    <scope>NUCLEOTIDE SEQUENCE [LARGE SCALE GENOMIC DNA]</scope>
    <source>
        <strain evidence="2">ATCC BAA-613 / DSM 15670 / CCUG 46953 / JCM 12243 / WAL 16351</strain>
    </source>
</reference>
<dbReference type="PaxDb" id="411902-CLOBOL_06758"/>
<proteinExistence type="predicted"/>
<dbReference type="RefSeq" id="WP_007038458.1">
    <property type="nucleotide sequence ID" value="NZ_DS480712.1"/>
</dbReference>
<dbReference type="HOGENOM" id="CLU_498486_0_0_9"/>
<protein>
    <recommendedName>
        <fullName evidence="3">Antirestriction protein (ArdA)</fullName>
    </recommendedName>
</protein>
<dbReference type="eggNOG" id="COG4734">
    <property type="taxonomic scope" value="Bacteria"/>
</dbReference>